<dbReference type="AlphaFoldDB" id="A0A087LXH8"/>
<dbReference type="PANTHER" id="PTHR43048">
    <property type="entry name" value="METHYLMALONYL-COA EPIMERASE"/>
    <property type="match status" value="1"/>
</dbReference>
<accession>A0A087LXH8</accession>
<gene>
    <name evidence="3" type="ORF">JP75_21365</name>
</gene>
<name>A0A087LXH8_9HYPH</name>
<organism evidence="3 4">
    <name type="scientific">Devosia riboflavina</name>
    <dbReference type="NCBI Taxonomy" id="46914"/>
    <lineage>
        <taxon>Bacteria</taxon>
        <taxon>Pseudomonadati</taxon>
        <taxon>Pseudomonadota</taxon>
        <taxon>Alphaproteobacteria</taxon>
        <taxon>Hyphomicrobiales</taxon>
        <taxon>Devosiaceae</taxon>
        <taxon>Devosia</taxon>
    </lineage>
</organism>
<reference evidence="3 4" key="1">
    <citation type="submission" date="2014-08" db="EMBL/GenBank/DDBJ databases">
        <authorList>
            <person name="Hassan Y.I."/>
            <person name="Lepp D."/>
            <person name="Zhou T."/>
        </authorList>
    </citation>
    <scope>NUCLEOTIDE SEQUENCE [LARGE SCALE GENOMIC DNA]</scope>
    <source>
        <strain evidence="3 4">IFO13584</strain>
    </source>
</reference>
<dbReference type="Pfam" id="PF00903">
    <property type="entry name" value="Glyoxalase"/>
    <property type="match status" value="1"/>
</dbReference>
<feature type="domain" description="VOC" evidence="2">
    <location>
        <begin position="4"/>
        <end position="130"/>
    </location>
</feature>
<dbReference type="Proteomes" id="UP000028981">
    <property type="component" value="Unassembled WGS sequence"/>
</dbReference>
<dbReference type="GO" id="GO:0046491">
    <property type="term" value="P:L-methylmalonyl-CoA metabolic process"/>
    <property type="evidence" value="ECO:0007669"/>
    <property type="project" value="TreeGrafter"/>
</dbReference>
<dbReference type="InterPro" id="IPR051785">
    <property type="entry name" value="MMCE/EMCE_epimerase"/>
</dbReference>
<dbReference type="RefSeq" id="WP_035086574.1">
    <property type="nucleotide sequence ID" value="NZ_JQGC01000027.1"/>
</dbReference>
<dbReference type="InterPro" id="IPR029068">
    <property type="entry name" value="Glyas_Bleomycin-R_OHBP_Dase"/>
</dbReference>
<dbReference type="GO" id="GO:0016829">
    <property type="term" value="F:lyase activity"/>
    <property type="evidence" value="ECO:0007669"/>
    <property type="project" value="UniProtKB-KW"/>
</dbReference>
<dbReference type="PANTHER" id="PTHR43048:SF3">
    <property type="entry name" value="METHYLMALONYL-COA EPIMERASE, MITOCHONDRIAL"/>
    <property type="match status" value="1"/>
</dbReference>
<dbReference type="GO" id="GO:0004493">
    <property type="term" value="F:methylmalonyl-CoA epimerase activity"/>
    <property type="evidence" value="ECO:0007669"/>
    <property type="project" value="TreeGrafter"/>
</dbReference>
<evidence type="ECO:0000256" key="1">
    <source>
        <dbReference type="ARBA" id="ARBA00022723"/>
    </source>
</evidence>
<keyword evidence="3" id="KW-0456">Lyase</keyword>
<keyword evidence="1" id="KW-0479">Metal-binding</keyword>
<dbReference type="InterPro" id="IPR004360">
    <property type="entry name" value="Glyas_Fos-R_dOase_dom"/>
</dbReference>
<dbReference type="GO" id="GO:0046872">
    <property type="term" value="F:metal ion binding"/>
    <property type="evidence" value="ECO:0007669"/>
    <property type="project" value="UniProtKB-KW"/>
</dbReference>
<evidence type="ECO:0000313" key="4">
    <source>
        <dbReference type="Proteomes" id="UP000028981"/>
    </source>
</evidence>
<sequence>MLLGFEHVGMTVSDMDRAIAFYCDLLGLRLVLRKSADRGELAFLDTGSGMLEVFAPSAALVDRFRDVPLHEAGLRHLTFAFSDMDEIVARLGAAGFPTVEGPRPARNSTLLKQLAFVRDPDGILVELVERGEGR</sequence>
<proteinExistence type="predicted"/>
<comment type="caution">
    <text evidence="3">The sequence shown here is derived from an EMBL/GenBank/DDBJ whole genome shotgun (WGS) entry which is preliminary data.</text>
</comment>
<protein>
    <submittedName>
        <fullName evidence="3">Lactoylglutathione lyase</fullName>
    </submittedName>
</protein>
<dbReference type="EMBL" id="JQGC01000027">
    <property type="protein sequence ID" value="KFL29331.1"/>
    <property type="molecule type" value="Genomic_DNA"/>
</dbReference>
<evidence type="ECO:0000313" key="3">
    <source>
        <dbReference type="EMBL" id="KFL29331.1"/>
    </source>
</evidence>
<dbReference type="OrthoDB" id="4725692at2"/>
<keyword evidence="4" id="KW-1185">Reference proteome</keyword>
<dbReference type="STRING" id="46914.JP75_21365"/>
<dbReference type="PROSITE" id="PS51819">
    <property type="entry name" value="VOC"/>
    <property type="match status" value="1"/>
</dbReference>
<dbReference type="SUPFAM" id="SSF54593">
    <property type="entry name" value="Glyoxalase/Bleomycin resistance protein/Dihydroxybiphenyl dioxygenase"/>
    <property type="match status" value="1"/>
</dbReference>
<dbReference type="InterPro" id="IPR037523">
    <property type="entry name" value="VOC_core"/>
</dbReference>
<evidence type="ECO:0000259" key="2">
    <source>
        <dbReference type="PROSITE" id="PS51819"/>
    </source>
</evidence>
<dbReference type="Gene3D" id="3.10.180.10">
    <property type="entry name" value="2,3-Dihydroxybiphenyl 1,2-Dioxygenase, domain 1"/>
    <property type="match status" value="1"/>
</dbReference>